<proteinExistence type="predicted"/>
<gene>
    <name evidence="2" type="ORF">Aco04nite_25220</name>
</gene>
<evidence type="ECO:0000313" key="2">
    <source>
        <dbReference type="EMBL" id="GIM71442.1"/>
    </source>
</evidence>
<comment type="caution">
    <text evidence="2">The sequence shown here is derived from an EMBL/GenBank/DDBJ whole genome shotgun (WGS) entry which is preliminary data.</text>
</comment>
<sequence length="925" mass="96686">MSHPQTAGPSAVTRAQASEPSAVTRAQASGPSAVTRAQAVRPSAVNFLKLIDGGQTDAVVEAVLAASPTLTREQFDRWWNSGEAPLAVLAAVGLLPTAAKTAQVLRRRDIALDAAAVGPVVTVARARGIPWLTDLAHRLGDSAERWDFVAGLLHAENAAPPTSEAFVQGWLWELDFPHIPRQRSVPLVDRLRTDPFLPALLPRIFEIDGLGTRLLFESRRSGIKHVLLDALAQLCADGTLDRATVLDGTLDRLVRGDRPGALRAFVVLHDHLAPTREEVTARAGDYLRLLTDAPGNVAAMAQKALLGADVEEFALLDASRVVLTRPEKTLVKKQLTWLGKLARSPEVAEVIAVAADHPAPEIRDRARALTGALPAPAVAVVTARGDDLPAPTRPADAPPPISDVDELREEVALLLRDLSAGPLERVLDGIVRLSATTSVPGAARSTSVPSAAQSTSVPGAARSTSVPSAAQSTSLAGAVQPTFLAGVLLPMLETGNFGRDGWDALCLCPAIGGVLWAAAAPSAGARATWLGKLGEILRAHEHPLQGRGSVPPLHRLLALRLAEISALLTYGGSRPLDRAGLTLPAGGGPVGYHGLLATPTSSTGAIDATALYERVAALGDRAPWRWDLFQAFLRIAPGIDEPLATRAAALGTPAGDALAARLRAGGLPQPVQEEVLVERRPNKTGRFWQDEAWERLPPWRLLTRTTAPPGTDPDSEVLLTGIVGTVETSYHRSWTSYWPALLPHHRGLIAAAALPQVASAADSDLRDGAAILPLLAECAGDGGVALPTAVAYGLAARHPQDRVAALDAFLTLAAAGTLDPAAVGSSLGRLAARDALKPSRFLEPLRDAAAAGAPLSVWRVLAAALPSMLQAPKPPRGTPDLLTLATETATTTGVRLDVDGLAAAAARPGGGRLVTEARRLAGANT</sequence>
<dbReference type="EMBL" id="BOQP01000011">
    <property type="protein sequence ID" value="GIM71442.1"/>
    <property type="molecule type" value="Genomic_DNA"/>
</dbReference>
<organism evidence="2 3">
    <name type="scientific">Winogradskya consettensis</name>
    <dbReference type="NCBI Taxonomy" id="113560"/>
    <lineage>
        <taxon>Bacteria</taxon>
        <taxon>Bacillati</taxon>
        <taxon>Actinomycetota</taxon>
        <taxon>Actinomycetes</taxon>
        <taxon>Micromonosporales</taxon>
        <taxon>Micromonosporaceae</taxon>
        <taxon>Winogradskya</taxon>
    </lineage>
</organism>
<evidence type="ECO:0000313" key="3">
    <source>
        <dbReference type="Proteomes" id="UP000680865"/>
    </source>
</evidence>
<accession>A0A919VPS5</accession>
<name>A0A919VPS5_9ACTN</name>
<feature type="region of interest" description="Disordered" evidence="1">
    <location>
        <begin position="441"/>
        <end position="465"/>
    </location>
</feature>
<feature type="region of interest" description="Disordered" evidence="1">
    <location>
        <begin position="1"/>
        <end position="35"/>
    </location>
</feature>
<evidence type="ECO:0008006" key="4">
    <source>
        <dbReference type="Google" id="ProtNLM"/>
    </source>
</evidence>
<dbReference type="Proteomes" id="UP000680865">
    <property type="component" value="Unassembled WGS sequence"/>
</dbReference>
<feature type="compositionally biased region" description="Polar residues" evidence="1">
    <location>
        <begin position="1"/>
        <end position="32"/>
    </location>
</feature>
<reference evidence="2" key="1">
    <citation type="submission" date="2021-03" db="EMBL/GenBank/DDBJ databases">
        <title>Whole genome shotgun sequence of Actinoplanes consettensis NBRC 14913.</title>
        <authorList>
            <person name="Komaki H."/>
            <person name="Tamura T."/>
        </authorList>
    </citation>
    <scope>NUCLEOTIDE SEQUENCE</scope>
    <source>
        <strain evidence="2">NBRC 14913</strain>
    </source>
</reference>
<dbReference type="AlphaFoldDB" id="A0A919VPS5"/>
<keyword evidence="3" id="KW-1185">Reference proteome</keyword>
<evidence type="ECO:0000256" key="1">
    <source>
        <dbReference type="SAM" id="MobiDB-lite"/>
    </source>
</evidence>
<protein>
    <recommendedName>
        <fullName evidence="4">Secreted protein</fullName>
    </recommendedName>
</protein>